<dbReference type="InterPro" id="IPR011868">
    <property type="entry name" value="ModC_ABC_ATP-bd"/>
</dbReference>
<dbReference type="PROSITE" id="PS00211">
    <property type="entry name" value="ABC_TRANSPORTER_1"/>
    <property type="match status" value="1"/>
</dbReference>
<dbReference type="SMART" id="SM00382">
    <property type="entry name" value="AAA"/>
    <property type="match status" value="1"/>
</dbReference>
<keyword evidence="2" id="KW-1003">Cell membrane</keyword>
<dbReference type="Gene3D" id="2.40.50.100">
    <property type="match status" value="1"/>
</dbReference>
<keyword evidence="8" id="KW-0472">Membrane</keyword>
<dbReference type="InterPro" id="IPR003439">
    <property type="entry name" value="ABC_transporter-like_ATP-bd"/>
</dbReference>
<evidence type="ECO:0000313" key="12">
    <source>
        <dbReference type="EMBL" id="ABQ19074.1"/>
    </source>
</evidence>
<dbReference type="KEGG" id="vco:VC0395_0663"/>
<dbReference type="KEGG" id="vcr:VC395_A0588"/>
<evidence type="ECO:0000256" key="1">
    <source>
        <dbReference type="ARBA" id="ARBA00022448"/>
    </source>
</evidence>
<dbReference type="InterPro" id="IPR008995">
    <property type="entry name" value="Mo/tungstate-bd_C_term_dom"/>
</dbReference>
<dbReference type="PROSITE" id="PS50893">
    <property type="entry name" value="ABC_TRANSPORTER_2"/>
    <property type="match status" value="1"/>
</dbReference>
<organism evidence="12 13">
    <name type="scientific">Vibrio cholerae serotype O1 (strain ATCC 39541 / Classical Ogawa 395 / O395)</name>
    <dbReference type="NCBI Taxonomy" id="345073"/>
    <lineage>
        <taxon>Bacteria</taxon>
        <taxon>Pseudomonadati</taxon>
        <taxon>Pseudomonadota</taxon>
        <taxon>Gammaproteobacteria</taxon>
        <taxon>Vibrionales</taxon>
        <taxon>Vibrionaceae</taxon>
        <taxon>Vibrio</taxon>
    </lineage>
</organism>
<dbReference type="PANTHER" id="PTHR43514:SF4">
    <property type="entry name" value="ABC TRANSPORTER I FAMILY MEMBER 10"/>
    <property type="match status" value="1"/>
</dbReference>
<dbReference type="InterPro" id="IPR050334">
    <property type="entry name" value="Molybdenum_import_ModC"/>
</dbReference>
<dbReference type="Pfam" id="PF00005">
    <property type="entry name" value="ABC_tran"/>
    <property type="match status" value="1"/>
</dbReference>
<evidence type="ECO:0000256" key="4">
    <source>
        <dbReference type="ARBA" id="ARBA00022519"/>
    </source>
</evidence>
<evidence type="ECO:0000256" key="2">
    <source>
        <dbReference type="ARBA" id="ARBA00022475"/>
    </source>
</evidence>
<evidence type="ECO:0000259" key="10">
    <source>
        <dbReference type="PROSITE" id="PS50893"/>
    </source>
</evidence>
<dbReference type="GO" id="GO:0140359">
    <property type="term" value="F:ABC-type transporter activity"/>
    <property type="evidence" value="ECO:0007669"/>
    <property type="project" value="InterPro"/>
</dbReference>
<accession>A0A0H3AFA9</accession>
<evidence type="ECO:0000256" key="6">
    <source>
        <dbReference type="ARBA" id="ARBA00022840"/>
    </source>
</evidence>
<reference evidence="12 13" key="1">
    <citation type="submission" date="2007-03" db="EMBL/GenBank/DDBJ databases">
        <authorList>
            <person name="Heidelberg J."/>
        </authorList>
    </citation>
    <scope>NUCLEOTIDE SEQUENCE [LARGE SCALE GENOMIC DNA]</scope>
    <source>
        <strain evidence="13">ATCC 39541 / Classical Ogawa 395 / O395</strain>
    </source>
</reference>
<proteinExistence type="predicted"/>
<keyword evidence="3 9" id="KW-0500">Molybdenum</keyword>
<evidence type="ECO:0000256" key="7">
    <source>
        <dbReference type="ARBA" id="ARBA00022967"/>
    </source>
</evidence>
<evidence type="ECO:0000259" key="11">
    <source>
        <dbReference type="PROSITE" id="PS51866"/>
    </source>
</evidence>
<dbReference type="NCBIfam" id="NF008355">
    <property type="entry name" value="PRK11144.1"/>
    <property type="match status" value="1"/>
</dbReference>
<feature type="domain" description="ABC transporter" evidence="10">
    <location>
        <begin position="1"/>
        <end position="231"/>
    </location>
</feature>
<sequence length="366" mass="40663">MSEVIVQLQKRLGETQLDVDLRLPAVGICAIFGRSGAGKTSLINLISGLTTPDVGEIHLAGRSLFSSSQGIQLPIEQRKIGYVFQDARLFPHYTVRGNLNYGVTHADPEYFASVTRLLALEPLLARYPRDLSGGEKQRVAIGRALLSKPDLLLMDEPLASLDMPRKKEVMPFLENLAQHFRLPILYVSHSMQEILRLADHLVVLEQGKVLSAGPIEQVWLSKAMRPWQSFSEQSTLFSATVAKHHQAYGLTQVRLAEEVWLWVQQVEADVGSSVRMQVRANDVSIALDKPTASSIRNILPARIVAIEHQQPSKKSVSLKLELAPHCYLWAVVTEWAHAELALEVGMPVFAQIKGVSVAQRDVILTH</sequence>
<dbReference type="Gene3D" id="3.40.50.300">
    <property type="entry name" value="P-loop containing nucleotide triphosphate hydrolases"/>
    <property type="match status" value="1"/>
</dbReference>
<evidence type="ECO:0000256" key="9">
    <source>
        <dbReference type="PROSITE-ProRule" id="PRU01213"/>
    </source>
</evidence>
<dbReference type="eggNOG" id="COG4148">
    <property type="taxonomic scope" value="Bacteria"/>
</dbReference>
<dbReference type="GO" id="GO:0016887">
    <property type="term" value="F:ATP hydrolysis activity"/>
    <property type="evidence" value="ECO:0007669"/>
    <property type="project" value="InterPro"/>
</dbReference>
<keyword evidence="4" id="KW-0997">Cell inner membrane</keyword>
<evidence type="ECO:0000256" key="8">
    <source>
        <dbReference type="ARBA" id="ARBA00023136"/>
    </source>
</evidence>
<dbReference type="GO" id="GO:0005524">
    <property type="term" value="F:ATP binding"/>
    <property type="evidence" value="ECO:0007669"/>
    <property type="project" value="UniProtKB-KW"/>
</dbReference>
<dbReference type="RefSeq" id="WP_000005590.1">
    <property type="nucleotide sequence ID" value="NC_009456.1"/>
</dbReference>
<dbReference type="PROSITE" id="PS51866">
    <property type="entry name" value="MOP"/>
    <property type="match status" value="1"/>
</dbReference>
<dbReference type="PATRIC" id="fig|345073.21.peg.3329"/>
<keyword evidence="6 12" id="KW-0067">ATP-binding</keyword>
<dbReference type="EMBL" id="CP000626">
    <property type="protein sequence ID" value="ABQ19074.1"/>
    <property type="molecule type" value="Genomic_DNA"/>
</dbReference>
<keyword evidence="5" id="KW-0547">Nucleotide-binding</keyword>
<dbReference type="SUPFAM" id="SSF52540">
    <property type="entry name" value="P-loop containing nucleoside triphosphate hydrolases"/>
    <property type="match status" value="1"/>
</dbReference>
<evidence type="ECO:0000313" key="13">
    <source>
        <dbReference type="Proteomes" id="UP000000249"/>
    </source>
</evidence>
<protein>
    <submittedName>
        <fullName evidence="12">Molybdenum ABC transporter, ATP-binding protein</fullName>
    </submittedName>
</protein>
<dbReference type="Pfam" id="PF03459">
    <property type="entry name" value="TOBE"/>
    <property type="match status" value="1"/>
</dbReference>
<dbReference type="AlphaFoldDB" id="A0A0H3AFA9"/>
<dbReference type="GO" id="GO:0016020">
    <property type="term" value="C:membrane"/>
    <property type="evidence" value="ECO:0007669"/>
    <property type="project" value="InterPro"/>
</dbReference>
<dbReference type="InterPro" id="IPR003593">
    <property type="entry name" value="AAA+_ATPase"/>
</dbReference>
<dbReference type="OrthoDB" id="9802264at2"/>
<feature type="domain" description="Mop" evidence="11">
    <location>
        <begin position="292"/>
        <end position="361"/>
    </location>
</feature>
<dbReference type="FunFam" id="3.40.50.300:FF:000634">
    <property type="entry name" value="Molybdenum import ATP-binding protein ModC"/>
    <property type="match status" value="1"/>
</dbReference>
<keyword evidence="7" id="KW-1278">Translocase</keyword>
<dbReference type="SUPFAM" id="SSF50331">
    <property type="entry name" value="MOP-like"/>
    <property type="match status" value="1"/>
</dbReference>
<dbReference type="InterPro" id="IPR004606">
    <property type="entry name" value="Mop_domain"/>
</dbReference>
<dbReference type="Proteomes" id="UP000000249">
    <property type="component" value="Chromosome 2"/>
</dbReference>
<evidence type="ECO:0000256" key="5">
    <source>
        <dbReference type="ARBA" id="ARBA00022741"/>
    </source>
</evidence>
<keyword evidence="1" id="KW-0813">Transport</keyword>
<dbReference type="InterPro" id="IPR005116">
    <property type="entry name" value="Transp-assoc_OB_typ1"/>
</dbReference>
<dbReference type="InterPro" id="IPR027417">
    <property type="entry name" value="P-loop_NTPase"/>
</dbReference>
<evidence type="ECO:0000256" key="3">
    <source>
        <dbReference type="ARBA" id="ARBA00022505"/>
    </source>
</evidence>
<dbReference type="NCBIfam" id="TIGR02142">
    <property type="entry name" value="modC_ABC"/>
    <property type="match status" value="1"/>
</dbReference>
<dbReference type="InterPro" id="IPR017871">
    <property type="entry name" value="ABC_transporter-like_CS"/>
</dbReference>
<dbReference type="PANTHER" id="PTHR43514">
    <property type="entry name" value="ABC TRANSPORTER I FAMILY MEMBER 10"/>
    <property type="match status" value="1"/>
</dbReference>
<name>A0A0H3AFA9_VIBC3</name>
<gene>
    <name evidence="12" type="primary">modC</name>
    <name evidence="12" type="ordered locus">VC0395_0663</name>
</gene>
<dbReference type="GO" id="GO:0015098">
    <property type="term" value="F:molybdate ion transmembrane transporter activity"/>
    <property type="evidence" value="ECO:0007669"/>
    <property type="project" value="InterPro"/>
</dbReference>